<evidence type="ECO:0000313" key="2">
    <source>
        <dbReference type="Proteomes" id="UP000827609"/>
    </source>
</evidence>
<organism evidence="1 2">
    <name type="scientific">Erwinia phage pEa_SNUABM_7</name>
    <dbReference type="NCBI Taxonomy" id="2866695"/>
    <lineage>
        <taxon>Viruses</taxon>
        <taxon>Duplodnaviria</taxon>
        <taxon>Heunggongvirae</taxon>
        <taxon>Uroviricota</taxon>
        <taxon>Caudoviricetes</taxon>
        <taxon>Snuvirus</taxon>
        <taxon>Snuvirus SNUABM7</taxon>
    </lineage>
</organism>
<reference evidence="1" key="1">
    <citation type="submission" date="2021-06" db="EMBL/GenBank/DDBJ databases">
        <title>Complete genome sequence of Erwinia phage pEa_SNUABM_7.</title>
        <authorList>
            <person name="Kim S.G."/>
            <person name="Park S.C."/>
        </authorList>
    </citation>
    <scope>NUCLEOTIDE SEQUENCE</scope>
</reference>
<sequence>MTIKFVEVPNISMFEGLVHGANRHAQNANIGGKARYAFYVDVTEAAAEAALYSMLRKKAHADVRAVGYSVSHTVRGMTQPKEIPVFLSDNLSHISLDSLKQNLCELLRALCRSAASSDSNIILYYQKDMAFIKSKMFDWVLESKLSRPSKVDCELYVRSSNIDLNVLLNIVRDHDYIGHFASSIPQEITIGSDASAIDAVKLCDTADVLAAQGRKVHLCNDIYRKAVSISFADGIPRNQL</sequence>
<dbReference type="Proteomes" id="UP000827609">
    <property type="component" value="Segment"/>
</dbReference>
<accession>A0AAE8BLY7</accession>
<dbReference type="EMBL" id="MZ475896">
    <property type="protein sequence ID" value="QYW04916.1"/>
    <property type="molecule type" value="Genomic_DNA"/>
</dbReference>
<gene>
    <name evidence="1" type="ORF">pEaSNUABM7_00248</name>
</gene>
<proteinExistence type="predicted"/>
<keyword evidence="2" id="KW-1185">Reference proteome</keyword>
<name>A0AAE8BLY7_9CAUD</name>
<evidence type="ECO:0000313" key="1">
    <source>
        <dbReference type="EMBL" id="QYW04916.1"/>
    </source>
</evidence>
<protein>
    <submittedName>
        <fullName evidence="1">Uncharacterized protein</fullName>
    </submittedName>
</protein>